<name>A0AAN8IS18_TRICO</name>
<dbReference type="InterPro" id="IPR021109">
    <property type="entry name" value="Peptidase_aspartic_dom_sf"/>
</dbReference>
<dbReference type="Pfam" id="PF18701">
    <property type="entry name" value="DUF5641"/>
    <property type="match status" value="1"/>
</dbReference>
<keyword evidence="3" id="KW-1185">Reference proteome</keyword>
<dbReference type="PANTHER" id="PTHR47331:SF5">
    <property type="entry name" value="RIBONUCLEASE H"/>
    <property type="match status" value="1"/>
</dbReference>
<organism evidence="2 3">
    <name type="scientific">Trichostrongylus colubriformis</name>
    <name type="common">Black scour worm</name>
    <dbReference type="NCBI Taxonomy" id="6319"/>
    <lineage>
        <taxon>Eukaryota</taxon>
        <taxon>Metazoa</taxon>
        <taxon>Ecdysozoa</taxon>
        <taxon>Nematoda</taxon>
        <taxon>Chromadorea</taxon>
        <taxon>Rhabditida</taxon>
        <taxon>Rhabditina</taxon>
        <taxon>Rhabditomorpha</taxon>
        <taxon>Strongyloidea</taxon>
        <taxon>Trichostrongylidae</taxon>
        <taxon>Trichostrongylus</taxon>
    </lineage>
</organism>
<feature type="domain" description="DUF5641" evidence="1">
    <location>
        <begin position="473"/>
        <end position="560"/>
    </location>
</feature>
<proteinExistence type="predicted"/>
<sequence>METKKSFKSQENICMFCKGEHKPSFCTTYKTPRERAKYLRDQRLCQLCASPHHKSSECKRKNCFKCGGPHHSSSCFKTSPAASEVQGKPQQAQDMLLKKTGDRTKKNAKLTQKVNVVAGEEPVEESEAAILQVQSDQDVHSTTFLPIGEIQVVDNKKGNLRNVPVLLDTGAEISFINNTLAQELQLPTISETTLLLHTFGSEEVQRKKCRIVQVQVRDIEENYHELELVTHDVFTKPMRCARLLEEDVQNPGKKDKGVFINYRLTEIKNIYEHLKSIGLQVSFMFVPSSQNPADCATRGLHKSELDEHFWWNGPTFLRKPTSELLTLNKTSVPCFLELECCEERNEPFEIGAAATSHLLPEQQAGELISSRQATTLTKAKRILAYVLRFVRVIALRLHAKNPNNLEISISLEERLNLASTTLAGREVKYAEKNELQVHFPFESLDNELEDSSYAPPLDIPVIHTKTQAIQALQSSCKLTERFWQVWYTQYLTALRRKHQTKVGKKRAGALVPKVGSLVLICDEVQPRHMWRMGRISALPTNRDGVVREAVIKLPSHKHKKADKFVSPIGIRGHR</sequence>
<dbReference type="CDD" id="cd00303">
    <property type="entry name" value="retropepsin_like"/>
    <property type="match status" value="1"/>
</dbReference>
<evidence type="ECO:0000259" key="1">
    <source>
        <dbReference type="Pfam" id="PF18701"/>
    </source>
</evidence>
<dbReference type="PANTHER" id="PTHR47331">
    <property type="entry name" value="PHD-TYPE DOMAIN-CONTAINING PROTEIN"/>
    <property type="match status" value="1"/>
</dbReference>
<accession>A0AAN8IS18</accession>
<dbReference type="InterPro" id="IPR040676">
    <property type="entry name" value="DUF5641"/>
</dbReference>
<dbReference type="Proteomes" id="UP001331761">
    <property type="component" value="Unassembled WGS sequence"/>
</dbReference>
<dbReference type="SUPFAM" id="SSF50630">
    <property type="entry name" value="Acid proteases"/>
    <property type="match status" value="1"/>
</dbReference>
<protein>
    <recommendedName>
        <fullName evidence="1">DUF5641 domain-containing protein</fullName>
    </recommendedName>
</protein>
<evidence type="ECO:0000313" key="3">
    <source>
        <dbReference type="Proteomes" id="UP001331761"/>
    </source>
</evidence>
<dbReference type="Gene3D" id="2.40.70.10">
    <property type="entry name" value="Acid Proteases"/>
    <property type="match status" value="1"/>
</dbReference>
<evidence type="ECO:0000313" key="2">
    <source>
        <dbReference type="EMBL" id="KAK5983851.1"/>
    </source>
</evidence>
<dbReference type="AlphaFoldDB" id="A0AAN8IS18"/>
<comment type="caution">
    <text evidence="2">The sequence shown here is derived from an EMBL/GenBank/DDBJ whole genome shotgun (WGS) entry which is preliminary data.</text>
</comment>
<dbReference type="Pfam" id="PF13650">
    <property type="entry name" value="Asp_protease_2"/>
    <property type="match status" value="1"/>
</dbReference>
<reference evidence="2 3" key="1">
    <citation type="submission" date="2019-10" db="EMBL/GenBank/DDBJ databases">
        <title>Assembly and Annotation for the nematode Trichostrongylus colubriformis.</title>
        <authorList>
            <person name="Martin J."/>
        </authorList>
    </citation>
    <scope>NUCLEOTIDE SEQUENCE [LARGE SCALE GENOMIC DNA]</scope>
    <source>
        <strain evidence="2">G859</strain>
        <tissue evidence="2">Whole worm</tissue>
    </source>
</reference>
<dbReference type="EMBL" id="WIXE01003535">
    <property type="protein sequence ID" value="KAK5983851.1"/>
    <property type="molecule type" value="Genomic_DNA"/>
</dbReference>
<gene>
    <name evidence="2" type="ORF">GCK32_016415</name>
</gene>